<gene>
    <name evidence="3" type="ORF">QF035_004643</name>
</gene>
<comment type="caution">
    <text evidence="3">The sequence shown here is derived from an EMBL/GenBank/DDBJ whole genome shotgun (WGS) entry which is preliminary data.</text>
</comment>
<proteinExistence type="predicted"/>
<dbReference type="Pfam" id="PF13565">
    <property type="entry name" value="HTH_32"/>
    <property type="match status" value="1"/>
</dbReference>
<dbReference type="SUPFAM" id="SSF46689">
    <property type="entry name" value="Homeodomain-like"/>
    <property type="match status" value="1"/>
</dbReference>
<dbReference type="EMBL" id="JAUSZI010000002">
    <property type="protein sequence ID" value="MDQ1027061.1"/>
    <property type="molecule type" value="Genomic_DNA"/>
</dbReference>
<dbReference type="InterPro" id="IPR036397">
    <property type="entry name" value="RNaseH_sf"/>
</dbReference>
<dbReference type="PROSITE" id="PS50994">
    <property type="entry name" value="INTEGRASE"/>
    <property type="match status" value="1"/>
</dbReference>
<sequence>MRPRALAGLADRSRRPASCPHQASAEVESAVCELRREHPRWGPRRIAHVLERSGAVSPVPSRMTVYRILVRHGLVEPGVRRRKRSDYKRWQRDGPMQLWQMDIVGGVMLVDPLTGELSEAKVVTGVDDHSRCCVIASVVERATGRAVCAAFARALRAFGVHRQRQAVHRPVRAGGEVLFDRICRENGIAHRLTQPASPTTTGKVERFHQTLRRELLDDCGAFESLGAAQTALDAWVREYNCVRPHQALDMQSPADRFTPVPEQERGVLGVRVPGVLALVPQQRTAPAVVSGPAEAELAPVRPEAVPVESGGPVEFERVVPASGNLQVAGKQFWLGPARSGLTVTFWADTSVIHLLVAGTRIKTVRSHLSVSDLAVLAARGGRAAGSSPLPAGDAAAFEVERVVNNSGLVGLGGHQVLAAEILGGRQVGIRIDDETLSFFDPSSRELLRVRPSPLSPDEVQRLRGLRPAGPPPRPSVEPVRVQRRVSATGTVMICRQVVSLGRTYTGQTATVHVAESTITVELDGQVRVIQRTTDVPVRNVKANKPYEGSDVV</sequence>
<name>A0ABU0SU29_9ACTN</name>
<protein>
    <submittedName>
        <fullName evidence="3">Transposase InsO family protein</fullName>
    </submittedName>
</protein>
<accession>A0ABU0SU29</accession>
<evidence type="ECO:0000256" key="1">
    <source>
        <dbReference type="SAM" id="MobiDB-lite"/>
    </source>
</evidence>
<evidence type="ECO:0000259" key="2">
    <source>
        <dbReference type="PROSITE" id="PS50994"/>
    </source>
</evidence>
<dbReference type="SUPFAM" id="SSF53098">
    <property type="entry name" value="Ribonuclease H-like"/>
    <property type="match status" value="1"/>
</dbReference>
<feature type="domain" description="Integrase catalytic" evidence="2">
    <location>
        <begin position="91"/>
        <end position="261"/>
    </location>
</feature>
<dbReference type="Gene3D" id="3.30.420.10">
    <property type="entry name" value="Ribonuclease H-like superfamily/Ribonuclease H"/>
    <property type="match status" value="1"/>
</dbReference>
<evidence type="ECO:0000313" key="4">
    <source>
        <dbReference type="Proteomes" id="UP001230328"/>
    </source>
</evidence>
<dbReference type="PANTHER" id="PTHR35004">
    <property type="entry name" value="TRANSPOSASE RV3428C-RELATED"/>
    <property type="match status" value="1"/>
</dbReference>
<feature type="region of interest" description="Disordered" evidence="1">
    <location>
        <begin position="1"/>
        <end position="22"/>
    </location>
</feature>
<dbReference type="RefSeq" id="WP_307522402.1">
    <property type="nucleotide sequence ID" value="NZ_JAUSZI010000002.1"/>
</dbReference>
<evidence type="ECO:0000313" key="3">
    <source>
        <dbReference type="EMBL" id="MDQ1027061.1"/>
    </source>
</evidence>
<dbReference type="InterPro" id="IPR001584">
    <property type="entry name" value="Integrase_cat-core"/>
</dbReference>
<dbReference type="InterPro" id="IPR009057">
    <property type="entry name" value="Homeodomain-like_sf"/>
</dbReference>
<dbReference type="Proteomes" id="UP001230328">
    <property type="component" value="Unassembled WGS sequence"/>
</dbReference>
<organism evidence="3 4">
    <name type="scientific">Streptomyces umbrinus</name>
    <dbReference type="NCBI Taxonomy" id="67370"/>
    <lineage>
        <taxon>Bacteria</taxon>
        <taxon>Bacillati</taxon>
        <taxon>Actinomycetota</taxon>
        <taxon>Actinomycetes</taxon>
        <taxon>Kitasatosporales</taxon>
        <taxon>Streptomycetaceae</taxon>
        <taxon>Streptomyces</taxon>
        <taxon>Streptomyces phaeochromogenes group</taxon>
    </lineage>
</organism>
<dbReference type="InterPro" id="IPR012337">
    <property type="entry name" value="RNaseH-like_sf"/>
</dbReference>
<dbReference type="PANTHER" id="PTHR35004:SF6">
    <property type="entry name" value="TRANSPOSASE"/>
    <property type="match status" value="1"/>
</dbReference>
<reference evidence="3 4" key="1">
    <citation type="submission" date="2023-07" db="EMBL/GenBank/DDBJ databases">
        <title>Comparative genomics of wheat-associated soil bacteria to identify genetic determinants of phenazine resistance.</title>
        <authorList>
            <person name="Mouncey N."/>
        </authorList>
    </citation>
    <scope>NUCLEOTIDE SEQUENCE [LARGE SCALE GENOMIC DNA]</scope>
    <source>
        <strain evidence="3 4">V2I4</strain>
    </source>
</reference>
<keyword evidence="4" id="KW-1185">Reference proteome</keyword>
<dbReference type="Pfam" id="PF13683">
    <property type="entry name" value="rve_3"/>
    <property type="match status" value="1"/>
</dbReference>